<dbReference type="EMBL" id="OZ075116">
    <property type="protein sequence ID" value="CAL5077043.1"/>
    <property type="molecule type" value="Genomic_DNA"/>
</dbReference>
<evidence type="ECO:0000313" key="4">
    <source>
        <dbReference type="Proteomes" id="UP001497457"/>
    </source>
</evidence>
<sequence>MLPIQARRRLRRRRRGEPRTSAAPPSLDQLVQDAIGEILLRVSPEDPADIVRAAAVCKTWRRAAAEPSFAARYRSHHRAAGTSPTVLGAFRTDAVMIPATSFLPAAAGYGYRKCHVLDCRHGRVVLESLDDGEITVWDPITGDEHVLPAVPGYVTLVCNIAVLCAAAGNCDHLSCHTGPFLVAMLGASADGQMHGSVYLSETGAWGPLASVELYYLAANCITVDIVPAAPVGNALYFIGDFGSEILRFEYDPEEPFLSVVEAPDVELCCNGVVLVPEADGRLGFAFIKPYQLHMWSVETGPDGEGEWEHRWNIDLMLLIPEPVPSHHLSGFVDGANTIVVITDNGVYTIELGSFHTRPLCKRDMSYSGFLYTGFFVPECRTGLGLLPPPAPAAAMETD</sequence>
<dbReference type="Pfam" id="PF00646">
    <property type="entry name" value="F-box"/>
    <property type="match status" value="1"/>
</dbReference>
<evidence type="ECO:0000313" key="3">
    <source>
        <dbReference type="EMBL" id="CAL5077043.1"/>
    </source>
</evidence>
<feature type="region of interest" description="Disordered" evidence="1">
    <location>
        <begin position="1"/>
        <end position="25"/>
    </location>
</feature>
<feature type="compositionally biased region" description="Basic residues" evidence="1">
    <location>
        <begin position="1"/>
        <end position="16"/>
    </location>
</feature>
<reference evidence="4" key="1">
    <citation type="submission" date="2024-06" db="EMBL/GenBank/DDBJ databases">
        <authorList>
            <person name="Ryan C."/>
        </authorList>
    </citation>
    <scope>NUCLEOTIDE SEQUENCE [LARGE SCALE GENOMIC DNA]</scope>
</reference>
<accession>A0ABC9FMV3</accession>
<proteinExistence type="predicted"/>
<keyword evidence="4" id="KW-1185">Reference proteome</keyword>
<dbReference type="Proteomes" id="UP001497457">
    <property type="component" value="Chromosome 6rd"/>
</dbReference>
<dbReference type="SUPFAM" id="SSF81383">
    <property type="entry name" value="F-box domain"/>
    <property type="match status" value="1"/>
</dbReference>
<evidence type="ECO:0000256" key="1">
    <source>
        <dbReference type="SAM" id="MobiDB-lite"/>
    </source>
</evidence>
<dbReference type="PANTHER" id="PTHR32133">
    <property type="entry name" value="OS07G0120400 PROTEIN"/>
    <property type="match status" value="1"/>
</dbReference>
<feature type="domain" description="F-box" evidence="2">
    <location>
        <begin position="28"/>
        <end position="68"/>
    </location>
</feature>
<name>A0ABC9FMV3_9POAL</name>
<dbReference type="SUPFAM" id="SSF75011">
    <property type="entry name" value="3-carboxy-cis,cis-mucoante lactonizing enzyme"/>
    <property type="match status" value="1"/>
</dbReference>
<dbReference type="AlphaFoldDB" id="A0ABC9FMV3"/>
<reference evidence="3 4" key="2">
    <citation type="submission" date="2024-10" db="EMBL/GenBank/DDBJ databases">
        <authorList>
            <person name="Ryan C."/>
        </authorList>
    </citation>
    <scope>NUCLEOTIDE SEQUENCE [LARGE SCALE GENOMIC DNA]</scope>
</reference>
<gene>
    <name evidence="3" type="ORF">URODEC1_LOCUS106479</name>
</gene>
<evidence type="ECO:0000259" key="2">
    <source>
        <dbReference type="Pfam" id="PF00646"/>
    </source>
</evidence>
<protein>
    <recommendedName>
        <fullName evidence="2">F-box domain-containing protein</fullName>
    </recommendedName>
</protein>
<dbReference type="InterPro" id="IPR001810">
    <property type="entry name" value="F-box_dom"/>
</dbReference>
<dbReference type="InterPro" id="IPR036047">
    <property type="entry name" value="F-box-like_dom_sf"/>
</dbReference>
<organism evidence="3 4">
    <name type="scientific">Urochloa decumbens</name>
    <dbReference type="NCBI Taxonomy" id="240449"/>
    <lineage>
        <taxon>Eukaryota</taxon>
        <taxon>Viridiplantae</taxon>
        <taxon>Streptophyta</taxon>
        <taxon>Embryophyta</taxon>
        <taxon>Tracheophyta</taxon>
        <taxon>Spermatophyta</taxon>
        <taxon>Magnoliopsida</taxon>
        <taxon>Liliopsida</taxon>
        <taxon>Poales</taxon>
        <taxon>Poaceae</taxon>
        <taxon>PACMAD clade</taxon>
        <taxon>Panicoideae</taxon>
        <taxon>Panicodae</taxon>
        <taxon>Paniceae</taxon>
        <taxon>Melinidinae</taxon>
        <taxon>Urochloa</taxon>
    </lineage>
</organism>
<dbReference type="PANTHER" id="PTHR32133:SF409">
    <property type="entry name" value="F-BOX DOMAIN-CONTAINING PROTEIN"/>
    <property type="match status" value="1"/>
</dbReference>
<dbReference type="Gene3D" id="1.20.1280.50">
    <property type="match status" value="1"/>
</dbReference>